<dbReference type="Pfam" id="PF00436">
    <property type="entry name" value="SSB"/>
    <property type="match status" value="1"/>
</dbReference>
<gene>
    <name evidence="6" type="primary">ssb</name>
    <name evidence="6" type="ORF">O0R41_16420</name>
</gene>
<evidence type="ECO:0000256" key="1">
    <source>
        <dbReference type="ARBA" id="ARBA00023125"/>
    </source>
</evidence>
<evidence type="ECO:0000256" key="4">
    <source>
        <dbReference type="RuleBase" id="RU000524"/>
    </source>
</evidence>
<dbReference type="InterPro" id="IPR011344">
    <property type="entry name" value="ssDNA-bd"/>
</dbReference>
<evidence type="ECO:0000313" key="7">
    <source>
        <dbReference type="Proteomes" id="UP001185984"/>
    </source>
</evidence>
<sequence>MMAGSVNKVILVGNLGADPEVKSFQNGGKVCNLRIATSESWKDRMTGERKERTEWHSVAIFSEGLVGVAERFLRKGSKVYIEGQLRTRKWQDQSGNDRYTTEVVLQGLGSVLTMLDGAPGGGGGQGGGYGGGGGRSQGSGDWQGGSSGFGGGDYDDFGGGSGGSQGGGFGGGRSQGGSRGGAGSPNFDNDLDDEVPF</sequence>
<comment type="caution">
    <text evidence="6">The sequence shown here is derived from an EMBL/GenBank/DDBJ whole genome shotgun (WGS) entry which is preliminary data.</text>
</comment>
<feature type="region of interest" description="Disordered" evidence="5">
    <location>
        <begin position="116"/>
        <end position="197"/>
    </location>
</feature>
<dbReference type="Proteomes" id="UP001185984">
    <property type="component" value="Unassembled WGS sequence"/>
</dbReference>
<dbReference type="SUPFAM" id="SSF50249">
    <property type="entry name" value="Nucleic acid-binding proteins"/>
    <property type="match status" value="1"/>
</dbReference>
<dbReference type="HAMAP" id="MF_00984">
    <property type="entry name" value="SSB"/>
    <property type="match status" value="1"/>
</dbReference>
<evidence type="ECO:0000256" key="2">
    <source>
        <dbReference type="ARBA" id="ARBA00023172"/>
    </source>
</evidence>
<protein>
    <recommendedName>
        <fullName evidence="3 4">Single-stranded DNA-binding protein</fullName>
        <shortName evidence="3">SSB</shortName>
    </recommendedName>
</protein>
<accession>A0ABU4A0C6</accession>
<keyword evidence="1 3" id="KW-0238">DNA-binding</keyword>
<dbReference type="InterPro" id="IPR012340">
    <property type="entry name" value="NA-bd_OB-fold"/>
</dbReference>
<feature type="compositionally biased region" description="Gly residues" evidence="5">
    <location>
        <begin position="118"/>
        <end position="183"/>
    </location>
</feature>
<proteinExistence type="inferred from homology"/>
<dbReference type="EMBL" id="JAPTHD010000008">
    <property type="protein sequence ID" value="MDV5825192.1"/>
    <property type="molecule type" value="Genomic_DNA"/>
</dbReference>
<evidence type="ECO:0000313" key="6">
    <source>
        <dbReference type="EMBL" id="MDV5825192.1"/>
    </source>
</evidence>
<comment type="caution">
    <text evidence="3">Lacks conserved residue(s) required for the propagation of feature annotation.</text>
</comment>
<dbReference type="PROSITE" id="PS50935">
    <property type="entry name" value="SSB"/>
    <property type="match status" value="1"/>
</dbReference>
<keyword evidence="2" id="KW-0233">DNA recombination</keyword>
<dbReference type="Gene3D" id="2.40.50.140">
    <property type="entry name" value="Nucleic acid-binding proteins"/>
    <property type="match status" value="1"/>
</dbReference>
<dbReference type="GO" id="GO:0003677">
    <property type="term" value="F:DNA binding"/>
    <property type="evidence" value="ECO:0007669"/>
    <property type="project" value="UniProtKB-KW"/>
</dbReference>
<keyword evidence="7" id="KW-1185">Reference proteome</keyword>
<dbReference type="PANTHER" id="PTHR10302">
    <property type="entry name" value="SINGLE-STRANDED DNA-BINDING PROTEIN"/>
    <property type="match status" value="1"/>
</dbReference>
<comment type="subunit">
    <text evidence="3">Homotetramer.</text>
</comment>
<dbReference type="PANTHER" id="PTHR10302:SF27">
    <property type="entry name" value="SINGLE-STRANDED DNA-BINDING PROTEIN"/>
    <property type="match status" value="1"/>
</dbReference>
<organism evidence="6 7">
    <name type="scientific">Sphingobium naphthae</name>
    <dbReference type="NCBI Taxonomy" id="1886786"/>
    <lineage>
        <taxon>Bacteria</taxon>
        <taxon>Pseudomonadati</taxon>
        <taxon>Pseudomonadota</taxon>
        <taxon>Alphaproteobacteria</taxon>
        <taxon>Sphingomonadales</taxon>
        <taxon>Sphingomonadaceae</taxon>
        <taxon>Sphingobium</taxon>
    </lineage>
</organism>
<dbReference type="InterPro" id="IPR000424">
    <property type="entry name" value="Primosome_PriB/ssb"/>
</dbReference>
<evidence type="ECO:0000256" key="3">
    <source>
        <dbReference type="HAMAP-Rule" id="MF_00984"/>
    </source>
</evidence>
<dbReference type="NCBIfam" id="TIGR00621">
    <property type="entry name" value="ssb"/>
    <property type="match status" value="1"/>
</dbReference>
<name>A0ABU4A0C6_9SPHN</name>
<dbReference type="CDD" id="cd04496">
    <property type="entry name" value="SSB_OBF"/>
    <property type="match status" value="1"/>
</dbReference>
<evidence type="ECO:0000256" key="5">
    <source>
        <dbReference type="SAM" id="MobiDB-lite"/>
    </source>
</evidence>
<reference evidence="7" key="1">
    <citation type="journal article" date="2022" name="J Environ Chem Eng">
        <title>Biodegradation of petroleum oil using a constructed nonpathogenic and heavy metal-tolerant bacterial consortium isolated from marine sponges.</title>
        <authorList>
            <person name="Dechsakulwatana C."/>
            <person name="Rungsihiranrut A."/>
            <person name="Muangchinda C."/>
            <person name="Ningthoujam R."/>
            <person name="Klankeo P."/>
            <person name="Pinyakong O."/>
        </authorList>
    </citation>
    <scope>NUCLEOTIDE SEQUENCE [LARGE SCALE GENOMIC DNA]</scope>
    <source>
        <strain evidence="7">MO2-4</strain>
    </source>
</reference>